<name>A0A3E2HNJ2_SCYLI</name>
<dbReference type="EMBL" id="NCSJ02000014">
    <property type="protein sequence ID" value="RFU34946.1"/>
    <property type="molecule type" value="Genomic_DNA"/>
</dbReference>
<accession>A0A3E2HNJ2</accession>
<gene>
    <name evidence="1" type="ORF">B7463_g1383</name>
</gene>
<reference evidence="1 2" key="1">
    <citation type="submission" date="2018-05" db="EMBL/GenBank/DDBJ databases">
        <title>Draft genome sequence of Scytalidium lignicola DSM 105466, a ubiquitous saprotrophic fungus.</title>
        <authorList>
            <person name="Buettner E."/>
            <person name="Gebauer A.M."/>
            <person name="Hofrichter M."/>
            <person name="Liers C."/>
            <person name="Kellner H."/>
        </authorList>
    </citation>
    <scope>NUCLEOTIDE SEQUENCE [LARGE SCALE GENOMIC DNA]</scope>
    <source>
        <strain evidence="1 2">DSM 105466</strain>
    </source>
</reference>
<evidence type="ECO:0000313" key="1">
    <source>
        <dbReference type="EMBL" id="RFU34946.1"/>
    </source>
</evidence>
<feature type="non-terminal residue" evidence="1">
    <location>
        <position position="652"/>
    </location>
</feature>
<sequence>MSTQPNPFSFEKSRLHRGLGDLGALPYDVRVRIYEMCYMPTAVDVGRAIRGLATQFTVFAELTASGPDLSLYQCSVILEIETQMVVKKAIEQHGSLFHLKLTINLGNSNSIIRHYHVTGPAINTIHWPLCSAVEVKFDLPSAVTYFSKLTMQDIAERSYSEFQVIYVPQYDNRTPTYPIILHIPADYNYCNLPYVISFGNGDHLTLRKVPTFFGVKALEELKRSHGVPKVCNDSLHECHWASEMVSSIKWAEEADPFDPHFDIEPVEEWEYLQWPAWLRQVDQPNNINCPKAGTILKGSHGWWCIFSKLFCTEKSESVQCLLTFDQIDTQAADAVLEAVEKRLENRSPRVSYNSLHKELTFVLMPSNIYDAHQPWVTRSLAKMIMAGKIDFDDFERLRISSGTAGQRLPTVVIESGWSEGRSLLKEDHDLWLYGGVGSVQNDLRGKSRLAVWLLQVVLHANRFRFAPERTSIRHRRRNLAGLWKKVETSEKRKELPPILMEMIDEEDEAWKLMPLYVSWKKRRERHEQQATVIVPPYPPWSVDLSQAYQPGFDPEYVTIDSTEEDGEQTTSILPSEGPVRDAWISAKMWLPTLDVSMFKRTGLANNWDIQMGEILQSDLGGRMDEQDDVEIPLDLTDPSAVASVWCISRLHN</sequence>
<dbReference type="OrthoDB" id="3438909at2759"/>
<feature type="non-terminal residue" evidence="1">
    <location>
        <position position="1"/>
    </location>
</feature>
<protein>
    <submittedName>
        <fullName evidence="1">Uncharacterized protein</fullName>
    </submittedName>
</protein>
<proteinExistence type="predicted"/>
<organism evidence="1 2">
    <name type="scientific">Scytalidium lignicola</name>
    <name type="common">Hyphomycete</name>
    <dbReference type="NCBI Taxonomy" id="5539"/>
    <lineage>
        <taxon>Eukaryota</taxon>
        <taxon>Fungi</taxon>
        <taxon>Dikarya</taxon>
        <taxon>Ascomycota</taxon>
        <taxon>Pezizomycotina</taxon>
        <taxon>Leotiomycetes</taxon>
        <taxon>Leotiomycetes incertae sedis</taxon>
        <taxon>Scytalidium</taxon>
    </lineage>
</organism>
<dbReference type="AlphaFoldDB" id="A0A3E2HNJ2"/>
<dbReference type="Proteomes" id="UP000258309">
    <property type="component" value="Unassembled WGS sequence"/>
</dbReference>
<keyword evidence="2" id="KW-1185">Reference proteome</keyword>
<comment type="caution">
    <text evidence="1">The sequence shown here is derived from an EMBL/GenBank/DDBJ whole genome shotgun (WGS) entry which is preliminary data.</text>
</comment>
<evidence type="ECO:0000313" key="2">
    <source>
        <dbReference type="Proteomes" id="UP000258309"/>
    </source>
</evidence>